<comment type="caution">
    <text evidence="2">The sequence shown here is derived from an EMBL/GenBank/DDBJ whole genome shotgun (WGS) entry which is preliminary data.</text>
</comment>
<evidence type="ECO:0000313" key="2">
    <source>
        <dbReference type="EMBL" id="GAA2653926.1"/>
    </source>
</evidence>
<proteinExistence type="predicted"/>
<dbReference type="Proteomes" id="UP001500994">
    <property type="component" value="Unassembled WGS sequence"/>
</dbReference>
<evidence type="ECO:0000313" key="3">
    <source>
        <dbReference type="Proteomes" id="UP001500994"/>
    </source>
</evidence>
<organism evidence="2 3">
    <name type="scientific">Streptomyces lunalinharesii</name>
    <dbReference type="NCBI Taxonomy" id="333384"/>
    <lineage>
        <taxon>Bacteria</taxon>
        <taxon>Bacillati</taxon>
        <taxon>Actinomycetota</taxon>
        <taxon>Actinomycetes</taxon>
        <taxon>Kitasatosporales</taxon>
        <taxon>Streptomycetaceae</taxon>
        <taxon>Streptomyces</taxon>
    </lineage>
</organism>
<evidence type="ECO:0000256" key="1">
    <source>
        <dbReference type="SAM" id="MobiDB-lite"/>
    </source>
</evidence>
<keyword evidence="3" id="KW-1185">Reference proteome</keyword>
<reference evidence="3" key="1">
    <citation type="journal article" date="2019" name="Int. J. Syst. Evol. Microbiol.">
        <title>The Global Catalogue of Microorganisms (GCM) 10K type strain sequencing project: providing services to taxonomists for standard genome sequencing and annotation.</title>
        <authorList>
            <consortium name="The Broad Institute Genomics Platform"/>
            <consortium name="The Broad Institute Genome Sequencing Center for Infectious Disease"/>
            <person name="Wu L."/>
            <person name="Ma J."/>
        </authorList>
    </citation>
    <scope>NUCLEOTIDE SEQUENCE [LARGE SCALE GENOMIC DNA]</scope>
    <source>
        <strain evidence="3">JCM 16374</strain>
    </source>
</reference>
<dbReference type="EMBL" id="BAAARK010000004">
    <property type="protein sequence ID" value="GAA2653926.1"/>
    <property type="molecule type" value="Genomic_DNA"/>
</dbReference>
<feature type="region of interest" description="Disordered" evidence="1">
    <location>
        <begin position="1"/>
        <end position="35"/>
    </location>
</feature>
<name>A0ABP6DXI7_9ACTN</name>
<protein>
    <submittedName>
        <fullName evidence="2">Uncharacterized protein</fullName>
    </submittedName>
</protein>
<sequence length="101" mass="11393">MDVKKTPGHPFQRVSVPQQPPRLPPPTARRPVDEDTPIFDQLLREWRAGALRPVATWPVDDAGKNRPGTVVGADDGRPRPRNRMEEPPHEPVRHPAAHPDR</sequence>
<feature type="region of interest" description="Disordered" evidence="1">
    <location>
        <begin position="57"/>
        <end position="101"/>
    </location>
</feature>
<feature type="compositionally biased region" description="Basic and acidic residues" evidence="1">
    <location>
        <begin position="74"/>
        <end position="101"/>
    </location>
</feature>
<accession>A0ABP6DXI7</accession>
<feature type="compositionally biased region" description="Pro residues" evidence="1">
    <location>
        <begin position="18"/>
        <end position="28"/>
    </location>
</feature>
<gene>
    <name evidence="2" type="ORF">GCM10009864_18660</name>
</gene>